<evidence type="ECO:0000256" key="10">
    <source>
        <dbReference type="ARBA" id="ARBA00023303"/>
    </source>
</evidence>
<evidence type="ECO:0000256" key="4">
    <source>
        <dbReference type="ARBA" id="ARBA00022692"/>
    </source>
</evidence>
<proteinExistence type="inferred from homology"/>
<accession>A0A8J1U9W9</accession>
<comment type="subcellular location">
    <subcellularLocation>
        <location evidence="1">Membrane</location>
        <topology evidence="1">Multi-pass membrane protein</topology>
    </subcellularLocation>
</comment>
<feature type="transmembrane region" description="Helical" evidence="13">
    <location>
        <begin position="44"/>
        <end position="63"/>
    </location>
</feature>
<evidence type="ECO:0000256" key="6">
    <source>
        <dbReference type="ARBA" id="ARBA00023053"/>
    </source>
</evidence>
<evidence type="ECO:0000256" key="2">
    <source>
        <dbReference type="ARBA" id="ARBA00022448"/>
    </source>
</evidence>
<evidence type="ECO:0000256" key="8">
    <source>
        <dbReference type="ARBA" id="ARBA00023136"/>
    </source>
</evidence>
<keyword evidence="10 11" id="KW-0407">Ion channel</keyword>
<keyword evidence="7 11" id="KW-0406">Ion transport</keyword>
<reference evidence="14" key="1">
    <citation type="submission" date="2022-03" db="EMBL/GenBank/DDBJ databases">
        <authorList>
            <person name="Martin C."/>
        </authorList>
    </citation>
    <scope>NUCLEOTIDE SEQUENCE</scope>
</reference>
<dbReference type="AlphaFoldDB" id="A0A8J1U9W9"/>
<keyword evidence="9 11" id="KW-0739">Sodium transport</keyword>
<name>A0A8J1U9W9_OWEFU</name>
<keyword evidence="4 11" id="KW-0812">Transmembrane</keyword>
<keyword evidence="8 13" id="KW-0472">Membrane</keyword>
<feature type="compositionally biased region" description="Polar residues" evidence="12">
    <location>
        <begin position="136"/>
        <end position="151"/>
    </location>
</feature>
<evidence type="ECO:0000256" key="9">
    <source>
        <dbReference type="ARBA" id="ARBA00023201"/>
    </source>
</evidence>
<dbReference type="EMBL" id="CAIIXF020000001">
    <property type="protein sequence ID" value="CAH1775794.1"/>
    <property type="molecule type" value="Genomic_DNA"/>
</dbReference>
<organism evidence="14 15">
    <name type="scientific">Owenia fusiformis</name>
    <name type="common">Polychaete worm</name>
    <dbReference type="NCBI Taxonomy" id="6347"/>
    <lineage>
        <taxon>Eukaryota</taxon>
        <taxon>Metazoa</taxon>
        <taxon>Spiralia</taxon>
        <taxon>Lophotrochozoa</taxon>
        <taxon>Annelida</taxon>
        <taxon>Polychaeta</taxon>
        <taxon>Sedentaria</taxon>
        <taxon>Canalipalpata</taxon>
        <taxon>Sabellida</taxon>
        <taxon>Oweniida</taxon>
        <taxon>Oweniidae</taxon>
        <taxon>Owenia</taxon>
    </lineage>
</organism>
<evidence type="ECO:0000256" key="5">
    <source>
        <dbReference type="ARBA" id="ARBA00022989"/>
    </source>
</evidence>
<dbReference type="PANTHER" id="PTHR11690:SF248">
    <property type="entry name" value="PICKPOCKET 17, ISOFORM A"/>
    <property type="match status" value="1"/>
</dbReference>
<keyword evidence="3 11" id="KW-0894">Sodium channel</keyword>
<evidence type="ECO:0000256" key="1">
    <source>
        <dbReference type="ARBA" id="ARBA00004141"/>
    </source>
</evidence>
<sequence length="329" mass="36692">MDVKIESHNQQKDKLPTFKERIYDFADNTTLHGLPRSFKTSVHLFRRLVWLGIFFGCSGYFTFQVIELINDYSTWPILIKSEMKLQTFMKFPAVTICNMNMLRKSKIKGTAFQGLIDLDEVTVPNLAQTVSPDQTITENKPTATDQTMSMHPTTNPPNNTETADGTITPSDIATKPVTTPYAAITTTDHITIHDEMTASAYQTTITDEATTTTDINWIADTTTTTADKNTSIDVATATTVENRNPETTSARVTPTLDNSSCTCATCQDPCQSNTLSDSTLAPTATNADPVGETYLSEVQNYGYTPKMQSDFRRRFDAKFRCRFGTKWTD</sequence>
<dbReference type="GO" id="GO:0005886">
    <property type="term" value="C:plasma membrane"/>
    <property type="evidence" value="ECO:0007669"/>
    <property type="project" value="TreeGrafter"/>
</dbReference>
<dbReference type="Pfam" id="PF00858">
    <property type="entry name" value="ASC"/>
    <property type="match status" value="1"/>
</dbReference>
<comment type="caution">
    <text evidence="14">The sequence shown here is derived from an EMBL/GenBank/DDBJ whole genome shotgun (WGS) entry which is preliminary data.</text>
</comment>
<evidence type="ECO:0000256" key="3">
    <source>
        <dbReference type="ARBA" id="ARBA00022461"/>
    </source>
</evidence>
<dbReference type="Proteomes" id="UP000749559">
    <property type="component" value="Unassembled WGS sequence"/>
</dbReference>
<keyword evidence="2 11" id="KW-0813">Transport</keyword>
<evidence type="ECO:0000256" key="12">
    <source>
        <dbReference type="SAM" id="MobiDB-lite"/>
    </source>
</evidence>
<comment type="similarity">
    <text evidence="11">Belongs to the amiloride-sensitive sodium channel (TC 1.A.6) family.</text>
</comment>
<keyword evidence="15" id="KW-1185">Reference proteome</keyword>
<evidence type="ECO:0000313" key="14">
    <source>
        <dbReference type="EMBL" id="CAH1775794.1"/>
    </source>
</evidence>
<keyword evidence="6" id="KW-0915">Sodium</keyword>
<gene>
    <name evidence="14" type="ORF">OFUS_LOCUS3047</name>
</gene>
<evidence type="ECO:0000313" key="15">
    <source>
        <dbReference type="Proteomes" id="UP000749559"/>
    </source>
</evidence>
<evidence type="ECO:0000256" key="11">
    <source>
        <dbReference type="RuleBase" id="RU000679"/>
    </source>
</evidence>
<feature type="region of interest" description="Disordered" evidence="12">
    <location>
        <begin position="136"/>
        <end position="174"/>
    </location>
</feature>
<dbReference type="PANTHER" id="PTHR11690">
    <property type="entry name" value="AMILORIDE-SENSITIVE SODIUM CHANNEL-RELATED"/>
    <property type="match status" value="1"/>
</dbReference>
<protein>
    <submittedName>
        <fullName evidence="14">Uncharacterized protein</fullName>
    </submittedName>
</protein>
<dbReference type="InterPro" id="IPR001873">
    <property type="entry name" value="ENaC"/>
</dbReference>
<evidence type="ECO:0000256" key="13">
    <source>
        <dbReference type="SAM" id="Phobius"/>
    </source>
</evidence>
<evidence type="ECO:0000256" key="7">
    <source>
        <dbReference type="ARBA" id="ARBA00023065"/>
    </source>
</evidence>
<feature type="compositionally biased region" description="Polar residues" evidence="12">
    <location>
        <begin position="161"/>
        <end position="171"/>
    </location>
</feature>
<dbReference type="OrthoDB" id="6238402at2759"/>
<keyword evidence="5 13" id="KW-1133">Transmembrane helix</keyword>
<dbReference type="GO" id="GO:0015280">
    <property type="term" value="F:ligand-gated sodium channel activity"/>
    <property type="evidence" value="ECO:0007669"/>
    <property type="project" value="TreeGrafter"/>
</dbReference>